<evidence type="ECO:0000313" key="5">
    <source>
        <dbReference type="Proteomes" id="UP001283341"/>
    </source>
</evidence>
<dbReference type="EMBL" id="JAUEDM010000003">
    <property type="protein sequence ID" value="KAK3322110.1"/>
    <property type="molecule type" value="Genomic_DNA"/>
</dbReference>
<dbReference type="Gene3D" id="3.30.2300.10">
    <property type="entry name" value="THUMP superfamily"/>
    <property type="match status" value="1"/>
</dbReference>
<dbReference type="PROSITE" id="PS51165">
    <property type="entry name" value="THUMP"/>
    <property type="match status" value="1"/>
</dbReference>
<name>A0AAE0IBX2_9PEZI</name>
<proteinExistence type="predicted"/>
<dbReference type="InterPro" id="IPR004114">
    <property type="entry name" value="THUMP_dom"/>
</dbReference>
<organism evidence="4 5">
    <name type="scientific">Apodospora peruviana</name>
    <dbReference type="NCBI Taxonomy" id="516989"/>
    <lineage>
        <taxon>Eukaryota</taxon>
        <taxon>Fungi</taxon>
        <taxon>Dikarya</taxon>
        <taxon>Ascomycota</taxon>
        <taxon>Pezizomycotina</taxon>
        <taxon>Sordariomycetes</taxon>
        <taxon>Sordariomycetidae</taxon>
        <taxon>Sordariales</taxon>
        <taxon>Lasiosphaeriaceae</taxon>
        <taxon>Apodospora</taxon>
    </lineage>
</organism>
<evidence type="ECO:0000313" key="4">
    <source>
        <dbReference type="EMBL" id="KAK3322110.1"/>
    </source>
</evidence>
<sequence>MTENGKRKDAPGGGASAEQQSKKKKTGNAGKWKTTHQQARMAVAQNAIPQPGDVGIWVTCARRQENKAAREVTLLFEQYAEKLYGIKCEEDDATSEDEEAEDIEAAIKKEVEALNSKKDPSESNSIFTVMKMNVDCLLFVKTKAPVEPIELVRSICLDARDIKEHGQMKLRYVNRFTPATIMGKATEQGLVEVAKKIVAPFFELSGKVVETSVSEPEAAPVEGAPEPDANASAAAAELVASHPSDEEKKGAKPFTYAIRPTIRNHSKLKRDFVINQIAGLINADRHKVNLSTPDKVVLVDLYQAVCSMTVVDGDWDQLKKYNMTEIYNQAIKNNTSSSAPPKAEGEDTRSTPLKRED</sequence>
<evidence type="ECO:0000256" key="1">
    <source>
        <dbReference type="PROSITE-ProRule" id="PRU00529"/>
    </source>
</evidence>
<accession>A0AAE0IBX2</accession>
<evidence type="ECO:0000259" key="3">
    <source>
        <dbReference type="PROSITE" id="PS51165"/>
    </source>
</evidence>
<feature type="region of interest" description="Disordered" evidence="2">
    <location>
        <begin position="332"/>
        <end position="357"/>
    </location>
</feature>
<feature type="region of interest" description="Disordered" evidence="2">
    <location>
        <begin position="1"/>
        <end position="37"/>
    </location>
</feature>
<dbReference type="Proteomes" id="UP001283341">
    <property type="component" value="Unassembled WGS sequence"/>
</dbReference>
<feature type="domain" description="THUMP" evidence="3">
    <location>
        <begin position="192"/>
        <end position="312"/>
    </location>
</feature>
<reference evidence="4" key="2">
    <citation type="submission" date="2023-06" db="EMBL/GenBank/DDBJ databases">
        <authorList>
            <consortium name="Lawrence Berkeley National Laboratory"/>
            <person name="Haridas S."/>
            <person name="Hensen N."/>
            <person name="Bonometti L."/>
            <person name="Westerberg I."/>
            <person name="Brannstrom I.O."/>
            <person name="Guillou S."/>
            <person name="Cros-Aarteil S."/>
            <person name="Calhoun S."/>
            <person name="Kuo A."/>
            <person name="Mondo S."/>
            <person name="Pangilinan J."/>
            <person name="Riley R."/>
            <person name="Labutti K."/>
            <person name="Andreopoulos B."/>
            <person name="Lipzen A."/>
            <person name="Chen C."/>
            <person name="Yanf M."/>
            <person name="Daum C."/>
            <person name="Ng V."/>
            <person name="Clum A."/>
            <person name="Steindorff A."/>
            <person name="Ohm R."/>
            <person name="Martin F."/>
            <person name="Silar P."/>
            <person name="Natvig D."/>
            <person name="Lalanne C."/>
            <person name="Gautier V."/>
            <person name="Ament-Velasquez S.L."/>
            <person name="Kruys A."/>
            <person name="Hutchinson M.I."/>
            <person name="Powell A.J."/>
            <person name="Barry K."/>
            <person name="Miller A.N."/>
            <person name="Grigoriev I.V."/>
            <person name="Debuchy R."/>
            <person name="Gladieux P."/>
            <person name="Thoren M.H."/>
            <person name="Johannesson H."/>
        </authorList>
    </citation>
    <scope>NUCLEOTIDE SEQUENCE</scope>
    <source>
        <strain evidence="4">CBS 118394</strain>
    </source>
</reference>
<dbReference type="GO" id="GO:0003723">
    <property type="term" value="F:RNA binding"/>
    <property type="evidence" value="ECO:0007669"/>
    <property type="project" value="UniProtKB-UniRule"/>
</dbReference>
<dbReference type="Pfam" id="PF02926">
    <property type="entry name" value="THUMP"/>
    <property type="match status" value="1"/>
</dbReference>
<reference evidence="4" key="1">
    <citation type="journal article" date="2023" name="Mol. Phylogenet. Evol.">
        <title>Genome-scale phylogeny and comparative genomics of the fungal order Sordariales.</title>
        <authorList>
            <person name="Hensen N."/>
            <person name="Bonometti L."/>
            <person name="Westerberg I."/>
            <person name="Brannstrom I.O."/>
            <person name="Guillou S."/>
            <person name="Cros-Aarteil S."/>
            <person name="Calhoun S."/>
            <person name="Haridas S."/>
            <person name="Kuo A."/>
            <person name="Mondo S."/>
            <person name="Pangilinan J."/>
            <person name="Riley R."/>
            <person name="LaButti K."/>
            <person name="Andreopoulos B."/>
            <person name="Lipzen A."/>
            <person name="Chen C."/>
            <person name="Yan M."/>
            <person name="Daum C."/>
            <person name="Ng V."/>
            <person name="Clum A."/>
            <person name="Steindorff A."/>
            <person name="Ohm R.A."/>
            <person name="Martin F."/>
            <person name="Silar P."/>
            <person name="Natvig D.O."/>
            <person name="Lalanne C."/>
            <person name="Gautier V."/>
            <person name="Ament-Velasquez S.L."/>
            <person name="Kruys A."/>
            <person name="Hutchinson M.I."/>
            <person name="Powell A.J."/>
            <person name="Barry K."/>
            <person name="Miller A.N."/>
            <person name="Grigoriev I.V."/>
            <person name="Debuchy R."/>
            <person name="Gladieux P."/>
            <person name="Hiltunen Thoren M."/>
            <person name="Johannesson H."/>
        </authorList>
    </citation>
    <scope>NUCLEOTIDE SEQUENCE</scope>
    <source>
        <strain evidence="4">CBS 118394</strain>
    </source>
</reference>
<comment type="caution">
    <text evidence="4">The sequence shown here is derived from an EMBL/GenBank/DDBJ whole genome shotgun (WGS) entry which is preliminary data.</text>
</comment>
<dbReference type="AlphaFoldDB" id="A0AAE0IBX2"/>
<evidence type="ECO:0000256" key="2">
    <source>
        <dbReference type="SAM" id="MobiDB-lite"/>
    </source>
</evidence>
<dbReference type="SMART" id="SM00981">
    <property type="entry name" value="THUMP"/>
    <property type="match status" value="1"/>
</dbReference>
<dbReference type="InterPro" id="IPR040183">
    <property type="entry name" value="THUMPD1-like"/>
</dbReference>
<dbReference type="SUPFAM" id="SSF143437">
    <property type="entry name" value="THUMP domain-like"/>
    <property type="match status" value="1"/>
</dbReference>
<feature type="compositionally biased region" description="Basic and acidic residues" evidence="2">
    <location>
        <begin position="343"/>
        <end position="357"/>
    </location>
</feature>
<gene>
    <name evidence="4" type="ORF">B0H66DRAFT_189861</name>
</gene>
<dbReference type="PANTHER" id="PTHR13452">
    <property type="entry name" value="THUMP DOMAIN CONTAINING PROTEIN 1-RELATED"/>
    <property type="match status" value="1"/>
</dbReference>
<dbReference type="PANTHER" id="PTHR13452:SF10">
    <property type="entry name" value="THUMP DOMAIN-CONTAINING PROTEIN 1"/>
    <property type="match status" value="1"/>
</dbReference>
<keyword evidence="1" id="KW-0694">RNA-binding</keyword>
<dbReference type="GO" id="GO:0006400">
    <property type="term" value="P:tRNA modification"/>
    <property type="evidence" value="ECO:0007669"/>
    <property type="project" value="InterPro"/>
</dbReference>
<protein>
    <recommendedName>
        <fullName evidence="3">THUMP domain-containing protein</fullName>
    </recommendedName>
</protein>
<dbReference type="CDD" id="cd11717">
    <property type="entry name" value="THUMP_THUMPD1_like"/>
    <property type="match status" value="1"/>
</dbReference>
<keyword evidence="5" id="KW-1185">Reference proteome</keyword>
<feature type="compositionally biased region" description="Basic and acidic residues" evidence="2">
    <location>
        <begin position="1"/>
        <end position="10"/>
    </location>
</feature>